<keyword evidence="1" id="KW-0732">Signal</keyword>
<reference evidence="2" key="1">
    <citation type="submission" date="2020-07" db="EMBL/GenBank/DDBJ databases">
        <authorList>
            <person name="Ferguson B K."/>
        </authorList>
    </citation>
    <scope>NUCLEOTIDE SEQUENCE</scope>
    <source>
        <strain evidence="2">L06</strain>
    </source>
</reference>
<organism evidence="2">
    <name type="scientific">Bracon brevicornis</name>
    <dbReference type="NCBI Taxonomy" id="1563983"/>
    <lineage>
        <taxon>Eukaryota</taxon>
        <taxon>Metazoa</taxon>
        <taxon>Ecdysozoa</taxon>
        <taxon>Arthropoda</taxon>
        <taxon>Hexapoda</taxon>
        <taxon>Insecta</taxon>
        <taxon>Pterygota</taxon>
        <taxon>Neoptera</taxon>
        <taxon>Endopterygota</taxon>
        <taxon>Hymenoptera</taxon>
        <taxon>Apocrita</taxon>
        <taxon>Ichneumonoidea</taxon>
        <taxon>Braconidae</taxon>
        <taxon>Braconinae</taxon>
        <taxon>Bracon</taxon>
    </lineage>
</organism>
<feature type="chain" id="PRO_5028391337" evidence="1">
    <location>
        <begin position="17"/>
        <end position="109"/>
    </location>
</feature>
<accession>A0A6V7M021</accession>
<feature type="signal peptide" evidence="1">
    <location>
        <begin position="1"/>
        <end position="16"/>
    </location>
</feature>
<sequence>MLTVFLCCYTALSVPAVLHSGPLVQNPEKTSTFLPGVENLGEKSIPAARLSPTSGLPVNLPGNRNLGERIQIERAPLLPGIRNLAEKAIPEPVIFKLSNINPKSEYETI</sequence>
<name>A0A6V7M021_9HYME</name>
<protein>
    <submittedName>
        <fullName evidence="2">Uncharacterized protein</fullName>
    </submittedName>
</protein>
<dbReference type="AlphaFoldDB" id="A0A6V7M021"/>
<dbReference type="EMBL" id="CADCXW020000346">
    <property type="protein sequence ID" value="CAD1581166.1"/>
    <property type="molecule type" value="Genomic_DNA"/>
</dbReference>
<gene>
    <name evidence="2" type="ORF">BBRV_LOCUS118781</name>
</gene>
<evidence type="ECO:0000313" key="2">
    <source>
        <dbReference type="EMBL" id="CAD1581166.1"/>
    </source>
</evidence>
<proteinExistence type="predicted"/>
<evidence type="ECO:0000256" key="1">
    <source>
        <dbReference type="SAM" id="SignalP"/>
    </source>
</evidence>